<evidence type="ECO:0000313" key="2">
    <source>
        <dbReference type="EMBL" id="MCC3299828.1"/>
    </source>
</evidence>
<keyword evidence="1" id="KW-1133">Transmembrane helix</keyword>
<name>A0A9X1MGU9_9MICC</name>
<reference evidence="2" key="1">
    <citation type="submission" date="2021-10" db="EMBL/GenBank/DDBJ databases">
        <title>Novel species in genus Arthrobacter.</title>
        <authorList>
            <person name="Liu Y."/>
        </authorList>
    </citation>
    <scope>NUCLEOTIDE SEQUENCE</scope>
    <source>
        <strain evidence="2">Zg-Y453</strain>
    </source>
</reference>
<protein>
    <submittedName>
        <fullName evidence="2">Uncharacterized protein</fullName>
    </submittedName>
</protein>
<sequence>MSSAFSMATASKASANARMSDAFKNEAGAFDLPSILVGVVVVGILTAGVLASIFGVIPFAQDKGAQQDLGAVVTAQGVYLAASTEQYGEEVNTYAGNLGELAAPGVDLIGDKIAADGDIKMAGGVGNFVAVTESGSGKFFQVSGLDNTPKEIEAESLDAAFEAAKTAAGITEEVADTEEP</sequence>
<evidence type="ECO:0000313" key="3">
    <source>
        <dbReference type="Proteomes" id="UP001139158"/>
    </source>
</evidence>
<proteinExistence type="predicted"/>
<gene>
    <name evidence="2" type="ORF">LJ757_18880</name>
</gene>
<feature type="transmembrane region" description="Helical" evidence="1">
    <location>
        <begin position="35"/>
        <end position="57"/>
    </location>
</feature>
<keyword evidence="1" id="KW-0812">Transmembrane</keyword>
<dbReference type="RefSeq" id="WP_227897850.1">
    <property type="nucleotide sequence ID" value="NZ_CP099467.1"/>
</dbReference>
<dbReference type="EMBL" id="JAJFZV010000020">
    <property type="protein sequence ID" value="MCC3299828.1"/>
    <property type="molecule type" value="Genomic_DNA"/>
</dbReference>
<evidence type="ECO:0000256" key="1">
    <source>
        <dbReference type="SAM" id="Phobius"/>
    </source>
</evidence>
<keyword evidence="3" id="KW-1185">Reference proteome</keyword>
<keyword evidence="1" id="KW-0472">Membrane</keyword>
<organism evidence="2 3">
    <name type="scientific">Arthrobacter caoxuetaonis</name>
    <dbReference type="NCBI Taxonomy" id="2886935"/>
    <lineage>
        <taxon>Bacteria</taxon>
        <taxon>Bacillati</taxon>
        <taxon>Actinomycetota</taxon>
        <taxon>Actinomycetes</taxon>
        <taxon>Micrococcales</taxon>
        <taxon>Micrococcaceae</taxon>
        <taxon>Arthrobacter</taxon>
    </lineage>
</organism>
<dbReference type="AlphaFoldDB" id="A0A9X1MGU9"/>
<dbReference type="Proteomes" id="UP001139158">
    <property type="component" value="Unassembled WGS sequence"/>
</dbReference>
<accession>A0A9X1MGU9</accession>
<comment type="caution">
    <text evidence="2">The sequence shown here is derived from an EMBL/GenBank/DDBJ whole genome shotgun (WGS) entry which is preliminary data.</text>
</comment>